<organism evidence="1 2">
    <name type="scientific">Tenacibaculum soleae</name>
    <dbReference type="NCBI Taxonomy" id="447689"/>
    <lineage>
        <taxon>Bacteria</taxon>
        <taxon>Pseudomonadati</taxon>
        <taxon>Bacteroidota</taxon>
        <taxon>Flavobacteriia</taxon>
        <taxon>Flavobacteriales</taxon>
        <taxon>Flavobacteriaceae</taxon>
        <taxon>Tenacibaculum</taxon>
    </lineage>
</organism>
<protein>
    <submittedName>
        <fullName evidence="1">Uncharacterized protein</fullName>
    </submittedName>
</protein>
<dbReference type="Proteomes" id="UP000093186">
    <property type="component" value="Unassembled WGS sequence"/>
</dbReference>
<evidence type="ECO:0000313" key="1">
    <source>
        <dbReference type="EMBL" id="OCK42647.1"/>
    </source>
</evidence>
<dbReference type="OrthoDB" id="789445at2"/>
<gene>
    <name evidence="1" type="ORF">BA195_10775</name>
</gene>
<evidence type="ECO:0000313" key="2">
    <source>
        <dbReference type="Proteomes" id="UP000093186"/>
    </source>
</evidence>
<keyword evidence="2" id="KW-1185">Reference proteome</keyword>
<reference evidence="1 2" key="1">
    <citation type="submission" date="2016-06" db="EMBL/GenBank/DDBJ databases">
        <title>Draft Genome Sequence of Tenacibaculum soleae UCD-KL19.</title>
        <authorList>
            <person name="Eisen J.A."/>
            <person name="Coil D.A."/>
            <person name="Lujan K.M."/>
        </authorList>
    </citation>
    <scope>NUCLEOTIDE SEQUENCE [LARGE SCALE GENOMIC DNA]</scope>
    <source>
        <strain evidence="1 2">UCD-KL19</strain>
    </source>
</reference>
<dbReference type="AlphaFoldDB" id="A0A1B9XYK0"/>
<dbReference type="EMBL" id="MAKX01000013">
    <property type="protein sequence ID" value="OCK42647.1"/>
    <property type="molecule type" value="Genomic_DNA"/>
</dbReference>
<comment type="caution">
    <text evidence="1">The sequence shown here is derived from an EMBL/GenBank/DDBJ whole genome shotgun (WGS) entry which is preliminary data.</text>
</comment>
<name>A0A1B9XYK0_9FLAO</name>
<accession>A0A1B9XYK0</accession>
<sequence>MTEELDNLLIELKNEDSKLIEIGKDLIEVNGMTEFTFYCHSILNRTINLNRGYITLVNDNNYIAAAPLVRLNLDSLLRLFASTQSEFDVNTFAKKVRKGGVIRKMKYYKNHKERLRDVKLVELLKEIKGFKWTEQIYDTGSGYVHLSNQHFYSSVKIVGPDTVESGIRKTDEYVSEKEKIAGTYYMQQSSKGIRIFIGDWIEERKKHFA</sequence>
<proteinExistence type="predicted"/>
<dbReference type="RefSeq" id="WP_068705405.1">
    <property type="nucleotide sequence ID" value="NZ_MAKX01000013.1"/>
</dbReference>